<organism evidence="1">
    <name type="scientific">Chromera velia CCMP2878</name>
    <dbReference type="NCBI Taxonomy" id="1169474"/>
    <lineage>
        <taxon>Eukaryota</taxon>
        <taxon>Sar</taxon>
        <taxon>Alveolata</taxon>
        <taxon>Colpodellida</taxon>
        <taxon>Chromeraceae</taxon>
        <taxon>Chromera</taxon>
    </lineage>
</organism>
<evidence type="ECO:0000313" key="1">
    <source>
        <dbReference type="EMBL" id="CEM32962.1"/>
    </source>
</evidence>
<name>A0A0G4GRL1_9ALVE</name>
<sequence length="283" mass="31796">MVSEGDLVSFAGLENSSFNHHVGRVQKLLSNGRVAVELHAGVWEEEGVRKGATRKRMLKAGDKVISLKRENLRKVWIHQNTGKGKETDADALSTFGSLPPKVLLRILRLHSVFDQIAHVIVEFLSIVAVNPDQIEATRCSSTSHHFPLSEALTPDTETWWISGSHRMVGGLGEEFVEVFLSEIPKRVSFFGLRIPPLPVGPLSVRRFHLLVSTERRCDDKQAECEWMRIPVSHESSFETLDRGDLQVFVLNPPVEATRVRVVCTENAARGIHECVGFFEARFR</sequence>
<dbReference type="EMBL" id="CDMZ01001460">
    <property type="protein sequence ID" value="CEM32962.1"/>
    <property type="molecule type" value="Genomic_DNA"/>
</dbReference>
<accession>A0A0G4GRL1</accession>
<proteinExistence type="predicted"/>
<protein>
    <recommendedName>
        <fullName evidence="2">F5/8 type C domain-containing protein</fullName>
    </recommendedName>
</protein>
<gene>
    <name evidence="1" type="ORF">Cvel_23000</name>
</gene>
<dbReference type="SUPFAM" id="SSF49785">
    <property type="entry name" value="Galactose-binding domain-like"/>
    <property type="match status" value="1"/>
</dbReference>
<dbReference type="InterPro" id="IPR008979">
    <property type="entry name" value="Galactose-bd-like_sf"/>
</dbReference>
<reference evidence="1" key="1">
    <citation type="submission" date="2014-11" db="EMBL/GenBank/DDBJ databases">
        <authorList>
            <person name="Otto D Thomas"/>
            <person name="Naeem Raeece"/>
        </authorList>
    </citation>
    <scope>NUCLEOTIDE SEQUENCE</scope>
</reference>
<dbReference type="VEuPathDB" id="CryptoDB:Cvel_23000"/>
<dbReference type="AlphaFoldDB" id="A0A0G4GRL1"/>
<evidence type="ECO:0008006" key="2">
    <source>
        <dbReference type="Google" id="ProtNLM"/>
    </source>
</evidence>